<dbReference type="InterPro" id="IPR000643">
    <property type="entry name" value="Iodothyronine_deiodinase"/>
</dbReference>
<dbReference type="Proteomes" id="UP000014760">
    <property type="component" value="Unassembled WGS sequence"/>
</dbReference>
<dbReference type="GO" id="GO:0042446">
    <property type="term" value="P:hormone biosynthetic process"/>
    <property type="evidence" value="ECO:0007669"/>
    <property type="project" value="UniProtKB-KW"/>
</dbReference>
<evidence type="ECO:0000256" key="1">
    <source>
        <dbReference type="RuleBase" id="RU000676"/>
    </source>
</evidence>
<dbReference type="OMA" id="WGERTTM"/>
<reference evidence="2 4" key="2">
    <citation type="journal article" date="2013" name="Nature">
        <title>Insights into bilaterian evolution from three spiralian genomes.</title>
        <authorList>
            <person name="Simakov O."/>
            <person name="Marletaz F."/>
            <person name="Cho S.J."/>
            <person name="Edsinger-Gonzales E."/>
            <person name="Havlak P."/>
            <person name="Hellsten U."/>
            <person name="Kuo D.H."/>
            <person name="Larsson T."/>
            <person name="Lv J."/>
            <person name="Arendt D."/>
            <person name="Savage R."/>
            <person name="Osoegawa K."/>
            <person name="de Jong P."/>
            <person name="Grimwood J."/>
            <person name="Chapman J.A."/>
            <person name="Shapiro H."/>
            <person name="Aerts A."/>
            <person name="Otillar R.P."/>
            <person name="Terry A.Y."/>
            <person name="Boore J.L."/>
            <person name="Grigoriev I.V."/>
            <person name="Lindberg D.R."/>
            <person name="Seaver E.C."/>
            <person name="Weisblat D.A."/>
            <person name="Putnam N.H."/>
            <person name="Rokhsar D.S."/>
        </authorList>
    </citation>
    <scope>NUCLEOTIDE SEQUENCE</scope>
    <source>
        <strain evidence="2 4">I ESC-2004</strain>
    </source>
</reference>
<evidence type="ECO:0000313" key="4">
    <source>
        <dbReference type="Proteomes" id="UP000014760"/>
    </source>
</evidence>
<dbReference type="OrthoDB" id="428577at2759"/>
<organism evidence="2">
    <name type="scientific">Capitella teleta</name>
    <name type="common">Polychaete worm</name>
    <dbReference type="NCBI Taxonomy" id="283909"/>
    <lineage>
        <taxon>Eukaryota</taxon>
        <taxon>Metazoa</taxon>
        <taxon>Spiralia</taxon>
        <taxon>Lophotrochozoa</taxon>
        <taxon>Annelida</taxon>
        <taxon>Polychaeta</taxon>
        <taxon>Sedentaria</taxon>
        <taxon>Scolecida</taxon>
        <taxon>Capitellidae</taxon>
        <taxon>Capitella</taxon>
    </lineage>
</organism>
<gene>
    <name evidence="2" type="ORF">CAPTEDRAFT_213611</name>
</gene>
<keyword evidence="1" id="KW-0712">Selenocysteine</keyword>
<dbReference type="EMBL" id="AMQN01000605">
    <property type="status" value="NOT_ANNOTATED_CDS"/>
    <property type="molecule type" value="Genomic_DNA"/>
</dbReference>
<evidence type="ECO:0000313" key="3">
    <source>
        <dbReference type="EnsemblMetazoa" id="CapteP213611"/>
    </source>
</evidence>
<dbReference type="PANTHER" id="PTHR11781:SF22">
    <property type="entry name" value="TYPE I IODOTHYRONINE DEIODINASE"/>
    <property type="match status" value="1"/>
</dbReference>
<reference evidence="4" key="1">
    <citation type="submission" date="2012-12" db="EMBL/GenBank/DDBJ databases">
        <authorList>
            <person name="Hellsten U."/>
            <person name="Grimwood J."/>
            <person name="Chapman J.A."/>
            <person name="Shapiro H."/>
            <person name="Aerts A."/>
            <person name="Otillar R.P."/>
            <person name="Terry A.Y."/>
            <person name="Boore J.L."/>
            <person name="Simakov O."/>
            <person name="Marletaz F."/>
            <person name="Cho S.-J."/>
            <person name="Edsinger-Gonzales E."/>
            <person name="Havlak P."/>
            <person name="Kuo D.-H."/>
            <person name="Larsson T."/>
            <person name="Lv J."/>
            <person name="Arendt D."/>
            <person name="Savage R."/>
            <person name="Osoegawa K."/>
            <person name="de Jong P."/>
            <person name="Lindberg D.R."/>
            <person name="Seaver E.C."/>
            <person name="Weisblat D.A."/>
            <person name="Putnam N.H."/>
            <person name="Grigoriev I.V."/>
            <person name="Rokhsar D.S."/>
        </authorList>
    </citation>
    <scope>NUCLEOTIDE SEQUENCE</scope>
    <source>
        <strain evidence="4">I ESC-2004</strain>
    </source>
</reference>
<proteinExistence type="inferred from homology"/>
<comment type="similarity">
    <text evidence="1">Belongs to the iodothyronine deiodinase family.</text>
</comment>
<keyword evidence="4" id="KW-1185">Reference proteome</keyword>
<dbReference type="EMBL" id="KB293180">
    <property type="protein sequence ID" value="ELU16392.1"/>
    <property type="molecule type" value="Genomic_DNA"/>
</dbReference>
<reference evidence="3" key="3">
    <citation type="submission" date="2015-06" db="UniProtKB">
        <authorList>
            <consortium name="EnsemblMetazoa"/>
        </authorList>
    </citation>
    <scope>IDENTIFICATION</scope>
</reference>
<dbReference type="GO" id="GO:0004800">
    <property type="term" value="F:thyroxine 5'-deiodinase activity"/>
    <property type="evidence" value="ECO:0007669"/>
    <property type="project" value="InterPro"/>
</dbReference>
<dbReference type="HOGENOM" id="CLU_089345_0_0_1"/>
<dbReference type="GO" id="GO:0042403">
    <property type="term" value="P:thyroid hormone metabolic process"/>
    <property type="evidence" value="ECO:0007669"/>
    <property type="project" value="TreeGrafter"/>
</dbReference>
<protein>
    <recommendedName>
        <fullName evidence="1">Iodothyronine deiodinase</fullName>
    </recommendedName>
</protein>
<dbReference type="Pfam" id="PF00837">
    <property type="entry name" value="T4_deiodinase"/>
    <property type="match status" value="2"/>
</dbReference>
<accession>R7VCV0</accession>
<evidence type="ECO:0000313" key="2">
    <source>
        <dbReference type="EMBL" id="ELU16392.1"/>
    </source>
</evidence>
<name>R7VCV0_CAPTE</name>
<dbReference type="EnsemblMetazoa" id="CapteT213611">
    <property type="protein sequence ID" value="CapteP213611"/>
    <property type="gene ID" value="CapteG213611"/>
</dbReference>
<dbReference type="AlphaFoldDB" id="R7VCV0"/>
<keyword evidence="1" id="KW-0893">Thyroid hormones biosynthesis</keyword>
<comment type="function">
    <text evidence="1">Responsible for the deiodination of T4 (3,5,3',5'-tetraiodothyronine).</text>
</comment>
<dbReference type="PANTHER" id="PTHR11781">
    <property type="entry name" value="IODOTHYRONINE DEIODINASE"/>
    <property type="match status" value="1"/>
</dbReference>
<keyword evidence="1" id="KW-0560">Oxidoreductase</keyword>
<sequence length="234" mass="26507">MAGSLSMIYERLRCVVAAWALEFTILKGLARLTMWKIFYLVAFQFPSIKQHLVEQMSKDNQMEETALSIEQWQDTVTTIGAWRSACRSYILDMRKQAKQGGPVLSAVIVDRDRQLTDIAGYQRPGRPLAEAHPSDGWAFSGNIDIRQHKTIDSRLAAAEILSLRKPCFPIVVDSMANEANIKYGGLFERLYVFRDDVIEYQGRRGPSGCHVAEVEQHLLRFRAPNETQLSVIGC</sequence>
<dbReference type="Gene3D" id="3.40.30.10">
    <property type="entry name" value="Glutaredoxin"/>
    <property type="match status" value="1"/>
</dbReference>